<accession>A0A5B8U9Q4</accession>
<evidence type="ECO:0000256" key="1">
    <source>
        <dbReference type="SAM" id="SignalP"/>
    </source>
</evidence>
<proteinExistence type="predicted"/>
<organism evidence="2 3">
    <name type="scientific">Baekduia soli</name>
    <dbReference type="NCBI Taxonomy" id="496014"/>
    <lineage>
        <taxon>Bacteria</taxon>
        <taxon>Bacillati</taxon>
        <taxon>Actinomycetota</taxon>
        <taxon>Thermoleophilia</taxon>
        <taxon>Solirubrobacterales</taxon>
        <taxon>Baekduiaceae</taxon>
        <taxon>Baekduia</taxon>
    </lineage>
</organism>
<dbReference type="RefSeq" id="WP_146922284.1">
    <property type="nucleotide sequence ID" value="NZ_CP042430.1"/>
</dbReference>
<dbReference type="AlphaFoldDB" id="A0A5B8U9Q4"/>
<dbReference type="Proteomes" id="UP000321805">
    <property type="component" value="Chromosome"/>
</dbReference>
<dbReference type="OrthoDB" id="5244023at2"/>
<reference evidence="2 3" key="1">
    <citation type="journal article" date="2018" name="J. Microbiol.">
        <title>Baekduia soli gen. nov., sp. nov., a novel bacterium isolated from the soil of Baekdu Mountain and proposal of a novel family name, Baekduiaceae fam. nov.</title>
        <authorList>
            <person name="An D.S."/>
            <person name="Siddiqi M.Z."/>
            <person name="Kim K.H."/>
            <person name="Yu H.S."/>
            <person name="Im W.T."/>
        </authorList>
    </citation>
    <scope>NUCLEOTIDE SEQUENCE [LARGE SCALE GENOMIC DNA]</scope>
    <source>
        <strain evidence="2 3">BR7-21</strain>
    </source>
</reference>
<dbReference type="EMBL" id="CP042430">
    <property type="protein sequence ID" value="QEC49919.1"/>
    <property type="molecule type" value="Genomic_DNA"/>
</dbReference>
<evidence type="ECO:0008006" key="4">
    <source>
        <dbReference type="Google" id="ProtNLM"/>
    </source>
</evidence>
<sequence>MRRPLVILGCAAAAGAGATVAALAATTPRPVVTADPKGDVRGSLDLTRFSLARGSDGRLRASLTLAVAWKDDALSADSGPPGSVCAKLWTVSVPPDAPPDYLVCATTDDKGHLRGSVLRERANKLPERVGAAVVSRPSTRTVSLRFSQSVIGRPATVQAAAETTRPGCPRSSCIDTAPDAPATLTLTLRATTTTTTTTTTTAP</sequence>
<name>A0A5B8U9Q4_9ACTN</name>
<evidence type="ECO:0000313" key="3">
    <source>
        <dbReference type="Proteomes" id="UP000321805"/>
    </source>
</evidence>
<keyword evidence="3" id="KW-1185">Reference proteome</keyword>
<feature type="signal peptide" evidence="1">
    <location>
        <begin position="1"/>
        <end position="24"/>
    </location>
</feature>
<protein>
    <recommendedName>
        <fullName evidence="4">Secreted protein</fullName>
    </recommendedName>
</protein>
<keyword evidence="1" id="KW-0732">Signal</keyword>
<feature type="chain" id="PRO_5022674575" description="Secreted protein" evidence="1">
    <location>
        <begin position="25"/>
        <end position="203"/>
    </location>
</feature>
<evidence type="ECO:0000313" key="2">
    <source>
        <dbReference type="EMBL" id="QEC49919.1"/>
    </source>
</evidence>
<dbReference type="KEGG" id="bsol:FSW04_21690"/>
<gene>
    <name evidence="2" type="ORF">FSW04_21690</name>
</gene>